<dbReference type="PANTHER" id="PTHR22663:SF29">
    <property type="entry name" value="RING FINGER PROTEIN 212B"/>
    <property type="match status" value="1"/>
</dbReference>
<sequence>MGKAPCGHTGITGGDPKVSQWDNVVVTPPGGVPKSAWWDDTARGPFIDGISRLCAQLSGFPSWAPHLCPGVPVPTLGSLSQHVHPNVPIPVTVSPSVSPSRCPHPSVPTPNVPILVALSPHGISILVSHPNFPIPIRVPTGLGVAVPILMSPFWFPCPHPCGPFSPPFSHPFPLTFPSIFASLFPPFSPHISLHFRLPFPTLFPSHFPPFFSLLPPFSPPFNFPALFHLTLPALLLSHFRPFPPHISLPFFPLTFSHPFPLTFPPRSLPGPRVWRHRRRLLTPAMDWFHCSRCFRQDGARFAITNCGHILCEGCGGTGPCPVCATACRYLPLSQQMRPQEKVFFKSPVAIALKHLAHVTQVWRFQLAQAQLLLDSHRDRARWAQAELEKAREELGERRRELESLRRENAELRRIQLSPGWRWSSHSSTARPSPTQSVTPQPRQQLSSQVVSRSAPLEPPRSRSTPRWQVGVAYRDAGTPLASSVVPPLAGRREGQVLGTLGGDREGTRGFGINWEMRRGGFGGTGINWEGLGGDWGLWDKLGDAERGIWGDWDKRGGIGRGLGALG</sequence>
<reference evidence="7" key="2">
    <citation type="submission" date="2025-08" db="UniProtKB">
        <authorList>
            <consortium name="Ensembl"/>
        </authorList>
    </citation>
    <scope>IDENTIFICATION</scope>
</reference>
<feature type="coiled-coil region" evidence="5">
    <location>
        <begin position="373"/>
        <end position="414"/>
    </location>
</feature>
<evidence type="ECO:0000256" key="6">
    <source>
        <dbReference type="SAM" id="MobiDB-lite"/>
    </source>
</evidence>
<keyword evidence="5" id="KW-0175">Coiled coil</keyword>
<dbReference type="GO" id="GO:0007129">
    <property type="term" value="P:homologous chromosome pairing at meiosis"/>
    <property type="evidence" value="ECO:0007669"/>
    <property type="project" value="TreeGrafter"/>
</dbReference>
<organism evidence="7 8">
    <name type="scientific">Corvus moneduloides</name>
    <name type="common">New Caledonian crow</name>
    <dbReference type="NCBI Taxonomy" id="1196302"/>
    <lineage>
        <taxon>Eukaryota</taxon>
        <taxon>Metazoa</taxon>
        <taxon>Chordata</taxon>
        <taxon>Craniata</taxon>
        <taxon>Vertebrata</taxon>
        <taxon>Euteleostomi</taxon>
        <taxon>Archelosauria</taxon>
        <taxon>Archosauria</taxon>
        <taxon>Dinosauria</taxon>
        <taxon>Saurischia</taxon>
        <taxon>Theropoda</taxon>
        <taxon>Coelurosauria</taxon>
        <taxon>Aves</taxon>
        <taxon>Neognathae</taxon>
        <taxon>Neoaves</taxon>
        <taxon>Telluraves</taxon>
        <taxon>Australaves</taxon>
        <taxon>Passeriformes</taxon>
        <taxon>Corvoidea</taxon>
        <taxon>Corvidae</taxon>
        <taxon>Corvus</taxon>
    </lineage>
</organism>
<reference evidence="7" key="3">
    <citation type="submission" date="2025-09" db="UniProtKB">
        <authorList>
            <consortium name="Ensembl"/>
        </authorList>
    </citation>
    <scope>IDENTIFICATION</scope>
</reference>
<proteinExistence type="predicted"/>
<protein>
    <submittedName>
        <fullName evidence="7">Ring finger protein 212B</fullName>
    </submittedName>
</protein>
<feature type="region of interest" description="Disordered" evidence="6">
    <location>
        <begin position="421"/>
        <end position="468"/>
    </location>
</feature>
<keyword evidence="8" id="KW-1185">Reference proteome</keyword>
<gene>
    <name evidence="7" type="primary">RNF212B</name>
</gene>
<dbReference type="CDD" id="cd16747">
    <property type="entry name" value="RING-HC_RNF212B"/>
    <property type="match status" value="1"/>
</dbReference>
<dbReference type="GO" id="GO:0007131">
    <property type="term" value="P:reciprocal meiotic recombination"/>
    <property type="evidence" value="ECO:0007669"/>
    <property type="project" value="InterPro"/>
</dbReference>
<evidence type="ECO:0000313" key="8">
    <source>
        <dbReference type="Proteomes" id="UP000694553"/>
    </source>
</evidence>
<evidence type="ECO:0000256" key="4">
    <source>
        <dbReference type="ARBA" id="ARBA00023254"/>
    </source>
</evidence>
<feature type="region of interest" description="Disordered" evidence="6">
    <location>
        <begin position="1"/>
        <end position="20"/>
    </location>
</feature>
<accession>A0A8U7P3I4</accession>
<dbReference type="GO" id="GO:0016925">
    <property type="term" value="P:protein sumoylation"/>
    <property type="evidence" value="ECO:0007669"/>
    <property type="project" value="TreeGrafter"/>
</dbReference>
<keyword evidence="4" id="KW-0469">Meiosis</keyword>
<reference evidence="8" key="1">
    <citation type="submission" date="2019-10" db="EMBL/GenBank/DDBJ databases">
        <title>Corvus moneduloides (New Caledonian crow) genome, bCorMon1, primary haplotype.</title>
        <authorList>
            <person name="Rutz C."/>
            <person name="Fungtammasan C."/>
            <person name="Mountcastle J."/>
            <person name="Formenti G."/>
            <person name="Chow W."/>
            <person name="Howe K."/>
            <person name="Steele M.P."/>
            <person name="Fernandes J."/>
            <person name="Gilbert M.T.P."/>
            <person name="Fedrigo O."/>
            <person name="Jarvis E.D."/>
            <person name="Gemmell N."/>
        </authorList>
    </citation>
    <scope>NUCLEOTIDE SEQUENCE [LARGE SCALE GENOMIC DNA]</scope>
</reference>
<evidence type="ECO:0000256" key="1">
    <source>
        <dbReference type="ARBA" id="ARBA00022723"/>
    </source>
</evidence>
<dbReference type="AlphaFoldDB" id="A0A8C3DEY0"/>
<keyword evidence="1" id="KW-0479">Metal-binding</keyword>
<dbReference type="SUPFAM" id="SSF57850">
    <property type="entry name" value="RING/U-box"/>
    <property type="match status" value="1"/>
</dbReference>
<dbReference type="SMART" id="SM00184">
    <property type="entry name" value="RING"/>
    <property type="match status" value="1"/>
</dbReference>
<dbReference type="PANTHER" id="PTHR22663">
    <property type="entry name" value="RING FINGER PROTEIN NARYA-RELATED"/>
    <property type="match status" value="1"/>
</dbReference>
<dbReference type="Ensembl" id="ENSCMUT00000005233.2">
    <property type="protein sequence ID" value="ENSCMUP00000004842.2"/>
    <property type="gene ID" value="ENSCMUG00000003265.2"/>
</dbReference>
<feature type="compositionally biased region" description="Polar residues" evidence="6">
    <location>
        <begin position="423"/>
        <end position="438"/>
    </location>
</feature>
<evidence type="ECO:0000256" key="5">
    <source>
        <dbReference type="SAM" id="Coils"/>
    </source>
</evidence>
<evidence type="ECO:0000256" key="3">
    <source>
        <dbReference type="ARBA" id="ARBA00022833"/>
    </source>
</evidence>
<feature type="compositionally biased region" description="Low complexity" evidence="6">
    <location>
        <begin position="439"/>
        <end position="453"/>
    </location>
</feature>
<name>A0A8C3DEY0_CORMO</name>
<dbReference type="GO" id="GO:0019789">
    <property type="term" value="F:SUMO transferase activity"/>
    <property type="evidence" value="ECO:0007669"/>
    <property type="project" value="InterPro"/>
</dbReference>
<dbReference type="Proteomes" id="UP000694553">
    <property type="component" value="Unassembled WGS sequence"/>
</dbReference>
<dbReference type="InterPro" id="IPR042123">
    <property type="entry name" value="Zip3/RNF212-like"/>
</dbReference>
<accession>A0A8C3DEY0</accession>
<dbReference type="InterPro" id="IPR001841">
    <property type="entry name" value="Znf_RING"/>
</dbReference>
<keyword evidence="3" id="KW-0862">Zinc</keyword>
<evidence type="ECO:0000313" key="7">
    <source>
        <dbReference type="Ensembl" id="ENSCMUP00000004842.2"/>
    </source>
</evidence>
<keyword evidence="2" id="KW-0863">Zinc-finger</keyword>
<dbReference type="GO" id="GO:0000795">
    <property type="term" value="C:synaptonemal complex"/>
    <property type="evidence" value="ECO:0007669"/>
    <property type="project" value="InterPro"/>
</dbReference>
<dbReference type="GO" id="GO:0008270">
    <property type="term" value="F:zinc ion binding"/>
    <property type="evidence" value="ECO:0007669"/>
    <property type="project" value="UniProtKB-KW"/>
</dbReference>
<evidence type="ECO:0000256" key="2">
    <source>
        <dbReference type="ARBA" id="ARBA00022771"/>
    </source>
</evidence>